<gene>
    <name evidence="8" type="primary">leuS</name>
    <name evidence="11" type="ORF">B6F84_09850</name>
</gene>
<evidence type="ECO:0000259" key="9">
    <source>
        <dbReference type="Pfam" id="PF00133"/>
    </source>
</evidence>
<dbReference type="Gene3D" id="1.10.730.10">
    <property type="entry name" value="Isoleucyl-tRNA Synthetase, Domain 1"/>
    <property type="match status" value="1"/>
</dbReference>
<dbReference type="GO" id="GO:0006429">
    <property type="term" value="P:leucyl-tRNA aminoacylation"/>
    <property type="evidence" value="ECO:0007669"/>
    <property type="project" value="UniProtKB-UniRule"/>
</dbReference>
<dbReference type="SUPFAM" id="SSF52374">
    <property type="entry name" value="Nucleotidylyl transferase"/>
    <property type="match status" value="1"/>
</dbReference>
<dbReference type="CDD" id="cd07959">
    <property type="entry name" value="Anticodon_Ia_Leu_AEc"/>
    <property type="match status" value="1"/>
</dbReference>
<dbReference type="PANTHER" id="PTHR45794:SF1">
    <property type="entry name" value="LEUCINE--TRNA LIGASE, CYTOPLASMIC"/>
    <property type="match status" value="1"/>
</dbReference>
<keyword evidence="7 8" id="KW-0030">Aminoacyl-tRNA synthetase</keyword>
<dbReference type="InterPro" id="IPR013155">
    <property type="entry name" value="M/V/L/I-tRNA-synth_anticd-bd"/>
</dbReference>
<dbReference type="Pfam" id="PF08264">
    <property type="entry name" value="Anticodon_1"/>
    <property type="match status" value="1"/>
</dbReference>
<dbReference type="EMBL" id="CP020477">
    <property type="protein sequence ID" value="ARM77147.1"/>
    <property type="molecule type" value="Genomic_DNA"/>
</dbReference>
<dbReference type="STRING" id="282676.B6F84_09850"/>
<keyword evidence="12" id="KW-1185">Reference proteome</keyword>
<evidence type="ECO:0000256" key="7">
    <source>
        <dbReference type="ARBA" id="ARBA00023146"/>
    </source>
</evidence>
<dbReference type="SUPFAM" id="SSF50677">
    <property type="entry name" value="ValRS/IleRS/LeuRS editing domain"/>
    <property type="match status" value="1"/>
</dbReference>
<dbReference type="Gene3D" id="3.30.2320.20">
    <property type="entry name" value="Class I aminoacyl-tRNA synthetases (RS)"/>
    <property type="match status" value="1"/>
</dbReference>
<dbReference type="NCBIfam" id="TIGR00395">
    <property type="entry name" value="leuS_arch"/>
    <property type="match status" value="1"/>
</dbReference>
<dbReference type="InterPro" id="IPR020791">
    <property type="entry name" value="Leu-tRNA-lgase_arc"/>
</dbReference>
<dbReference type="Gene3D" id="3.90.740.10">
    <property type="entry name" value="Valyl/Leucyl/Isoleucyl-tRNA synthetase, editing domain"/>
    <property type="match status" value="1"/>
</dbReference>
<keyword evidence="2 8" id="KW-0963">Cytoplasm</keyword>
<keyword evidence="6 8" id="KW-0648">Protein biosynthesis</keyword>
<dbReference type="Gene3D" id="1.10.10.720">
    <property type="entry name" value="leucyl-tRNA synthetase"/>
    <property type="match status" value="1"/>
</dbReference>
<reference evidence="11 12" key="1">
    <citation type="submission" date="2017-03" db="EMBL/GenBank/DDBJ databases">
        <title>Sulfur activation and transportation mechanism of thermophilic Archaea Acidianus manzaensis YN-25.</title>
        <authorList>
            <person name="Ma Y."/>
            <person name="Yang Y."/>
            <person name="Xia J."/>
        </authorList>
    </citation>
    <scope>NUCLEOTIDE SEQUENCE [LARGE SCALE GENOMIC DNA]</scope>
    <source>
        <strain evidence="11 12">YN-25</strain>
    </source>
</reference>
<evidence type="ECO:0000256" key="8">
    <source>
        <dbReference type="HAMAP-Rule" id="MF_00049"/>
    </source>
</evidence>
<proteinExistence type="inferred from homology"/>
<dbReference type="InterPro" id="IPR009008">
    <property type="entry name" value="Val/Leu/Ile-tRNA-synth_edit"/>
</dbReference>
<evidence type="ECO:0000256" key="5">
    <source>
        <dbReference type="ARBA" id="ARBA00022840"/>
    </source>
</evidence>
<sequence>MSQNFNSFLVNISEKWQKKWAESKLFESNPNDTEKKYFTTVAFPYPNSPFHLGHGRTYTTADIYARYMRMKGYNVLFPMGFHYTGTPIITMADDVAKGEKEVIDIFKNIYEIPSDVIPKLSDPLFMANYFKEDIKQAMRELGLSIDWRREFTTIDPEFSSFIIWQFNILQSKGYIVKDTHPVGWCPVHNLPVGMHDTKGDMEPDIGEYIVIYFESEKGVLPVATLRPETIFGVVAIWINPKVTYVLAKIKGINMIVSERAAFKLGFQIDDVEVIGKISGSELTKLKAKNPITGKEVPLLPADFVDPDVATGVVMSVPAHAPFDYYYLRKINYHTDIIPVVSVEGYSKPTAVEVVEKNNPKNDTDLKKLTELVYKTEYNKGKMRDDVLQYVEDKYKDKLKEIVGLSVPDARKIITSFIIDNNLGTKILEIMNRPVYCRCGNEVVVKILKDQWFLDYGNPEWKALAKKLLSSMRVVPDEVRKDFEYALDWLQKRACARTRGLGTPLPWDKKWIIESLSDSTIYMAFYTIAHKIRENKLHASQLTLDFWNYVMLGKGNIDEVAVSTKIPKNIIEDIRKEFTYWYPLDMRHSGSDLIPNHLSFFIFNHAAVFPENLWPRGVAVNGLVLYEGKKMSKSLRNIIPLRKAIRIYGSDVIRIVLAALADMGSESNFTDSSAKAVSDTLKRFYDISSSLSQYKGETYGMEERWLLSRLNDVIKLATPLMDQMRFREALNMILFGLLSDINEYFEMIKAEKRDPNGKVLKEVLEGWTKLVSPFAPHLAEEIWSLLGKDGFVSIETWPTYDEGKIDIKTELIHEYHHDLIDDVKAILNVFKGTPKIIKIYVAEDYKMKLLKDAIEVLNSGGTLKNFMSTHKPKNSNEAKENQKIFEYANSLSDYMKKLALYDINEEEVIKEGIQYIQYKLGIEVKVEKFNDEIKKKYNKDSLPLRPAIIIE</sequence>
<dbReference type="HAMAP" id="MF_00049_A">
    <property type="entry name" value="Leu_tRNA_synth_A"/>
    <property type="match status" value="1"/>
</dbReference>
<dbReference type="Gene3D" id="3.40.50.620">
    <property type="entry name" value="HUPs"/>
    <property type="match status" value="1"/>
</dbReference>
<comment type="catalytic activity">
    <reaction evidence="8">
        <text>tRNA(Leu) + L-leucine + ATP = L-leucyl-tRNA(Leu) + AMP + diphosphate</text>
        <dbReference type="Rhea" id="RHEA:11688"/>
        <dbReference type="Rhea" id="RHEA-COMP:9613"/>
        <dbReference type="Rhea" id="RHEA-COMP:9622"/>
        <dbReference type="ChEBI" id="CHEBI:30616"/>
        <dbReference type="ChEBI" id="CHEBI:33019"/>
        <dbReference type="ChEBI" id="CHEBI:57427"/>
        <dbReference type="ChEBI" id="CHEBI:78442"/>
        <dbReference type="ChEBI" id="CHEBI:78494"/>
        <dbReference type="ChEBI" id="CHEBI:456215"/>
        <dbReference type="EC" id="6.1.1.4"/>
    </reaction>
</comment>
<feature type="short sequence motif" description="'KMSKS' region" evidence="8">
    <location>
        <begin position="629"/>
        <end position="633"/>
    </location>
</feature>
<comment type="subcellular location">
    <subcellularLocation>
        <location evidence="8">Cytoplasm</location>
    </subcellularLocation>
</comment>
<evidence type="ECO:0000256" key="2">
    <source>
        <dbReference type="ARBA" id="ARBA00022490"/>
    </source>
</evidence>
<evidence type="ECO:0000313" key="12">
    <source>
        <dbReference type="Proteomes" id="UP000193404"/>
    </source>
</evidence>
<evidence type="ECO:0000313" key="11">
    <source>
        <dbReference type="EMBL" id="ARM77147.1"/>
    </source>
</evidence>
<dbReference type="Pfam" id="PF00133">
    <property type="entry name" value="tRNA-synt_1"/>
    <property type="match status" value="1"/>
</dbReference>
<evidence type="ECO:0000259" key="10">
    <source>
        <dbReference type="Pfam" id="PF08264"/>
    </source>
</evidence>
<dbReference type="GO" id="GO:0002161">
    <property type="term" value="F:aminoacyl-tRNA deacylase activity"/>
    <property type="evidence" value="ECO:0007669"/>
    <property type="project" value="InterPro"/>
</dbReference>
<dbReference type="PANTHER" id="PTHR45794">
    <property type="entry name" value="LEUCYL-TRNA SYNTHETASE"/>
    <property type="match status" value="1"/>
</dbReference>
<keyword evidence="5 8" id="KW-0067">ATP-binding</keyword>
<organism evidence="11 12">
    <name type="scientific">Acidianus manzaensis</name>
    <dbReference type="NCBI Taxonomy" id="282676"/>
    <lineage>
        <taxon>Archaea</taxon>
        <taxon>Thermoproteota</taxon>
        <taxon>Thermoprotei</taxon>
        <taxon>Sulfolobales</taxon>
        <taxon>Sulfolobaceae</taxon>
        <taxon>Acidianus</taxon>
    </lineage>
</organism>
<dbReference type="GO" id="GO:0005737">
    <property type="term" value="C:cytoplasm"/>
    <property type="evidence" value="ECO:0007669"/>
    <property type="project" value="UniProtKB-SubCell"/>
</dbReference>
<dbReference type="OrthoDB" id="23906at2157"/>
<dbReference type="AlphaFoldDB" id="A0A1W6K3T0"/>
<feature type="short sequence motif" description="'HIGH' region" evidence="8">
    <location>
        <begin position="44"/>
        <end position="54"/>
    </location>
</feature>
<dbReference type="KEGG" id="aman:B6F84_09850"/>
<dbReference type="InterPro" id="IPR002300">
    <property type="entry name" value="aa-tRNA-synth_Ia"/>
</dbReference>
<dbReference type="InterPro" id="IPR009080">
    <property type="entry name" value="tRNAsynth_Ia_anticodon-bd"/>
</dbReference>
<dbReference type="EC" id="6.1.1.4" evidence="8"/>
<dbReference type="GO" id="GO:0005524">
    <property type="term" value="F:ATP binding"/>
    <property type="evidence" value="ECO:0007669"/>
    <property type="project" value="UniProtKB-UniRule"/>
</dbReference>
<protein>
    <recommendedName>
        <fullName evidence="8">Leucine--tRNA ligase</fullName>
        <ecNumber evidence="8">6.1.1.4</ecNumber>
    </recommendedName>
    <alternativeName>
        <fullName evidence="8">Leucyl-tRNA synthetase</fullName>
        <shortName evidence="8">LeuRS</shortName>
    </alternativeName>
</protein>
<feature type="binding site" evidence="8">
    <location>
        <position position="632"/>
    </location>
    <ligand>
        <name>ATP</name>
        <dbReference type="ChEBI" id="CHEBI:30616"/>
    </ligand>
</feature>
<keyword evidence="3 8" id="KW-0436">Ligase</keyword>
<evidence type="ECO:0000256" key="4">
    <source>
        <dbReference type="ARBA" id="ARBA00022741"/>
    </source>
</evidence>
<evidence type="ECO:0000256" key="1">
    <source>
        <dbReference type="ARBA" id="ARBA00005594"/>
    </source>
</evidence>
<dbReference type="NCBIfam" id="NF008957">
    <property type="entry name" value="PRK12300.1"/>
    <property type="match status" value="1"/>
</dbReference>
<dbReference type="Proteomes" id="UP000193404">
    <property type="component" value="Chromosome"/>
</dbReference>
<dbReference type="SUPFAM" id="SSF47323">
    <property type="entry name" value="Anticodon-binding domain of a subclass of class I aminoacyl-tRNA synthetases"/>
    <property type="match status" value="1"/>
</dbReference>
<evidence type="ECO:0000256" key="6">
    <source>
        <dbReference type="ARBA" id="ARBA00022917"/>
    </source>
</evidence>
<feature type="domain" description="Methionyl/Valyl/Leucyl/Isoleucyl-tRNA synthetase anticodon-binding" evidence="10">
    <location>
        <begin position="702"/>
        <end position="834"/>
    </location>
</feature>
<accession>A0A1W6K3T0</accession>
<dbReference type="InterPro" id="IPR014729">
    <property type="entry name" value="Rossmann-like_a/b/a_fold"/>
</dbReference>
<dbReference type="GO" id="GO:0004823">
    <property type="term" value="F:leucine-tRNA ligase activity"/>
    <property type="evidence" value="ECO:0007669"/>
    <property type="project" value="UniProtKB-UniRule"/>
</dbReference>
<feature type="domain" description="Aminoacyl-tRNA synthetase class Ia" evidence="9">
    <location>
        <begin position="15"/>
        <end position="668"/>
    </location>
</feature>
<name>A0A1W6K3T0_9CREN</name>
<comment type="similarity">
    <text evidence="1 8">Belongs to the class-I aminoacyl-tRNA synthetase family.</text>
</comment>
<evidence type="ECO:0000256" key="3">
    <source>
        <dbReference type="ARBA" id="ARBA00022598"/>
    </source>
</evidence>
<keyword evidence="4 8" id="KW-0547">Nucleotide-binding</keyword>
<dbReference type="InterPro" id="IPR004493">
    <property type="entry name" value="Leu-tRNA-synth_Ia_arc/euk"/>
</dbReference>